<dbReference type="RefSeq" id="WP_010194586.1">
    <property type="nucleotide sequence ID" value="NZ_CP020880.1"/>
</dbReference>
<evidence type="ECO:0000313" key="5">
    <source>
        <dbReference type="Proteomes" id="UP000324517"/>
    </source>
</evidence>
<sequence length="170" mass="19055">MRTNLRAFAIGILFATGVMGVAYSVVSAGATSLNEESVQAYASENDLHLLSKEEYDELLPDVEPVEEKKTEQKEEEEVKEESKNNEEEAKEDTEVAEEQEETNEPFEIVIPDGMATYEITALLAREGIIEDDKKFDAYLEDKNIATKVRSGTFTMKKGMSYEEAADVLIK</sequence>
<reference evidence="3 5" key="2">
    <citation type="submission" date="2019-08" db="EMBL/GenBank/DDBJ databases">
        <title>Bacillus genomes from the desert of Cuatro Cienegas, Coahuila.</title>
        <authorList>
            <person name="Olmedo-Alvarez G."/>
        </authorList>
    </citation>
    <scope>NUCLEOTIDE SEQUENCE [LARGE SCALE GENOMIC DNA]</scope>
    <source>
        <strain evidence="3 5">CH98b_3T</strain>
    </source>
</reference>
<dbReference type="OrthoDB" id="2138957at2"/>
<dbReference type="EMBL" id="CP020880">
    <property type="protein sequence ID" value="ART77270.1"/>
    <property type="molecule type" value="Genomic_DNA"/>
</dbReference>
<reference evidence="2 4" key="1">
    <citation type="submission" date="2017-04" db="EMBL/GenBank/DDBJ databases">
        <title>Complete Genome Sequence of the Bacillus horikoshii 20a strain from Cuatro Cienegas, Coahuila, Mexico.</title>
        <authorList>
            <person name="Zarza E."/>
            <person name="Alcaraz L.D."/>
            <person name="Aguilar-Salinas B."/>
            <person name="Islas A."/>
            <person name="Olmedo-Alvarez G."/>
        </authorList>
    </citation>
    <scope>NUCLEOTIDE SEQUENCE [LARGE SCALE GENOMIC DNA]</scope>
    <source>
        <strain evidence="2 4">20a</strain>
    </source>
</reference>
<keyword evidence="4" id="KW-1185">Reference proteome</keyword>
<dbReference type="Proteomes" id="UP000195573">
    <property type="component" value="Chromosome"/>
</dbReference>
<dbReference type="KEGG" id="bhk:B4U37_14980"/>
<feature type="region of interest" description="Disordered" evidence="1">
    <location>
        <begin position="58"/>
        <end position="105"/>
    </location>
</feature>
<dbReference type="AlphaFoldDB" id="A0A1Y0CPQ9"/>
<protein>
    <submittedName>
        <fullName evidence="3">Endolytic transglycosylase MltG</fullName>
    </submittedName>
</protein>
<organism evidence="3 5">
    <name type="scientific">Sutcliffiella horikoshii</name>
    <dbReference type="NCBI Taxonomy" id="79883"/>
    <lineage>
        <taxon>Bacteria</taxon>
        <taxon>Bacillati</taxon>
        <taxon>Bacillota</taxon>
        <taxon>Bacilli</taxon>
        <taxon>Bacillales</taxon>
        <taxon>Bacillaceae</taxon>
        <taxon>Sutcliffiella</taxon>
    </lineage>
</organism>
<gene>
    <name evidence="2" type="ORF">B4U37_14980</name>
    <name evidence="3" type="ORF">FZC75_00320</name>
</gene>
<dbReference type="Proteomes" id="UP000324517">
    <property type="component" value="Unassembled WGS sequence"/>
</dbReference>
<evidence type="ECO:0000313" key="4">
    <source>
        <dbReference type="Proteomes" id="UP000195573"/>
    </source>
</evidence>
<name>A0A1Y0CPQ9_9BACI</name>
<accession>A0A1Y0CPQ9</accession>
<dbReference type="EMBL" id="VTET01000001">
    <property type="protein sequence ID" value="TYS74192.1"/>
    <property type="molecule type" value="Genomic_DNA"/>
</dbReference>
<proteinExistence type="predicted"/>
<feature type="compositionally biased region" description="Acidic residues" evidence="1">
    <location>
        <begin position="88"/>
        <end position="104"/>
    </location>
</feature>
<evidence type="ECO:0000256" key="1">
    <source>
        <dbReference type="SAM" id="MobiDB-lite"/>
    </source>
</evidence>
<dbReference type="GeneID" id="96739721"/>
<evidence type="ECO:0000313" key="3">
    <source>
        <dbReference type="EMBL" id="TYS74192.1"/>
    </source>
</evidence>
<evidence type="ECO:0000313" key="2">
    <source>
        <dbReference type="EMBL" id="ART77270.1"/>
    </source>
</evidence>
<dbReference type="Gene3D" id="3.30.1490.480">
    <property type="entry name" value="Endolytic murein transglycosylase"/>
    <property type="match status" value="1"/>
</dbReference>